<organism evidence="2 3">
    <name type="scientific">Gloeophyllum trabeum (strain ATCC 11539 / FP-39264 / Madison 617)</name>
    <name type="common">Brown rot fungus</name>
    <dbReference type="NCBI Taxonomy" id="670483"/>
    <lineage>
        <taxon>Eukaryota</taxon>
        <taxon>Fungi</taxon>
        <taxon>Dikarya</taxon>
        <taxon>Basidiomycota</taxon>
        <taxon>Agaricomycotina</taxon>
        <taxon>Agaricomycetes</taxon>
        <taxon>Gloeophyllales</taxon>
        <taxon>Gloeophyllaceae</taxon>
        <taxon>Gloeophyllum</taxon>
    </lineage>
</organism>
<feature type="compositionally biased region" description="Polar residues" evidence="1">
    <location>
        <begin position="325"/>
        <end position="335"/>
    </location>
</feature>
<dbReference type="GeneID" id="19303486"/>
<protein>
    <submittedName>
        <fullName evidence="2">Uncharacterized protein</fullName>
    </submittedName>
</protein>
<gene>
    <name evidence="2" type="ORF">GLOTRDRAFT_136179</name>
</gene>
<proteinExistence type="predicted"/>
<dbReference type="EMBL" id="KB469297">
    <property type="protein sequence ID" value="EPQ59259.1"/>
    <property type="molecule type" value="Genomic_DNA"/>
</dbReference>
<feature type="region of interest" description="Disordered" evidence="1">
    <location>
        <begin position="1"/>
        <end position="21"/>
    </location>
</feature>
<dbReference type="KEGG" id="gtr:GLOTRDRAFT_136179"/>
<dbReference type="eggNOG" id="ENOG502SZ94">
    <property type="taxonomic scope" value="Eukaryota"/>
</dbReference>
<accession>S7S0K1</accession>
<feature type="region of interest" description="Disordered" evidence="1">
    <location>
        <begin position="60"/>
        <end position="267"/>
    </location>
</feature>
<feature type="compositionally biased region" description="Basic and acidic residues" evidence="1">
    <location>
        <begin position="120"/>
        <end position="136"/>
    </location>
</feature>
<keyword evidence="3" id="KW-1185">Reference proteome</keyword>
<dbReference type="RefSeq" id="XP_007862297.1">
    <property type="nucleotide sequence ID" value="XM_007864106.1"/>
</dbReference>
<dbReference type="OMA" id="SHAMSEE"/>
<evidence type="ECO:0000313" key="3">
    <source>
        <dbReference type="Proteomes" id="UP000030669"/>
    </source>
</evidence>
<dbReference type="Proteomes" id="UP000030669">
    <property type="component" value="Unassembled WGS sequence"/>
</dbReference>
<sequence length="428" mass="45981">MFEDDLQDDVPPPAYEASQQELDRKISLAVQQSLSISQGALGAVDGEEVWEEWDEAAFEAAAARGAAQTVGAGPSSPVSPTRASAPGTGESGGGSGASSSAIQPLRIVKKKKTPSISSAAEEKRKLALVVRNEERQPSAPSYQSSRSGSSVHDRSVHEVPEDDDYDVRSIPPPPFAPAPRVQDVAWRDTDSRIASPLSSPRLEPSGWQAHGPANTQVRPFSLSPSPGPEGSSSSQGLATPRRPYNRPSPRPSTSYTPSSRGSVWNSPAPLVDFNPAVAYTKASTFGKVPMEEEPFATGVNAASLYKSAVQAHMSPAQPTPRRKSVGQTNRSSSASIYGEPTNFPFTPNRLEPLRPQSMLPTPSQYPSYPVNTPPPPRPHLNAANTQDFYGHPQMQHSRQSFQHSLPVTVAGPNRWAVSEVDINRDIYH</sequence>
<reference evidence="2 3" key="1">
    <citation type="journal article" date="2012" name="Science">
        <title>The Paleozoic origin of enzymatic lignin decomposition reconstructed from 31 fungal genomes.</title>
        <authorList>
            <person name="Floudas D."/>
            <person name="Binder M."/>
            <person name="Riley R."/>
            <person name="Barry K."/>
            <person name="Blanchette R.A."/>
            <person name="Henrissat B."/>
            <person name="Martinez A.T."/>
            <person name="Otillar R."/>
            <person name="Spatafora J.W."/>
            <person name="Yadav J.S."/>
            <person name="Aerts A."/>
            <person name="Benoit I."/>
            <person name="Boyd A."/>
            <person name="Carlson A."/>
            <person name="Copeland A."/>
            <person name="Coutinho P.M."/>
            <person name="de Vries R.P."/>
            <person name="Ferreira P."/>
            <person name="Findley K."/>
            <person name="Foster B."/>
            <person name="Gaskell J."/>
            <person name="Glotzer D."/>
            <person name="Gorecki P."/>
            <person name="Heitman J."/>
            <person name="Hesse C."/>
            <person name="Hori C."/>
            <person name="Igarashi K."/>
            <person name="Jurgens J.A."/>
            <person name="Kallen N."/>
            <person name="Kersten P."/>
            <person name="Kohler A."/>
            <person name="Kuees U."/>
            <person name="Kumar T.K.A."/>
            <person name="Kuo A."/>
            <person name="LaButti K."/>
            <person name="Larrondo L.F."/>
            <person name="Lindquist E."/>
            <person name="Ling A."/>
            <person name="Lombard V."/>
            <person name="Lucas S."/>
            <person name="Lundell T."/>
            <person name="Martin R."/>
            <person name="McLaughlin D.J."/>
            <person name="Morgenstern I."/>
            <person name="Morin E."/>
            <person name="Murat C."/>
            <person name="Nagy L.G."/>
            <person name="Nolan M."/>
            <person name="Ohm R.A."/>
            <person name="Patyshakuliyeva A."/>
            <person name="Rokas A."/>
            <person name="Ruiz-Duenas F.J."/>
            <person name="Sabat G."/>
            <person name="Salamov A."/>
            <person name="Samejima M."/>
            <person name="Schmutz J."/>
            <person name="Slot J.C."/>
            <person name="St John F."/>
            <person name="Stenlid J."/>
            <person name="Sun H."/>
            <person name="Sun S."/>
            <person name="Syed K."/>
            <person name="Tsang A."/>
            <person name="Wiebenga A."/>
            <person name="Young D."/>
            <person name="Pisabarro A."/>
            <person name="Eastwood D.C."/>
            <person name="Martin F."/>
            <person name="Cullen D."/>
            <person name="Grigoriev I.V."/>
            <person name="Hibbett D.S."/>
        </authorList>
    </citation>
    <scope>NUCLEOTIDE SEQUENCE [LARGE SCALE GENOMIC DNA]</scope>
    <source>
        <strain evidence="2 3">ATCC 11539</strain>
    </source>
</reference>
<evidence type="ECO:0000313" key="2">
    <source>
        <dbReference type="EMBL" id="EPQ59259.1"/>
    </source>
</evidence>
<evidence type="ECO:0000256" key="1">
    <source>
        <dbReference type="SAM" id="MobiDB-lite"/>
    </source>
</evidence>
<dbReference type="OrthoDB" id="3271211at2759"/>
<name>S7S0K1_GLOTA</name>
<dbReference type="AlphaFoldDB" id="S7S0K1"/>
<feature type="compositionally biased region" description="Low complexity" evidence="1">
    <location>
        <begin position="221"/>
        <end position="260"/>
    </location>
</feature>
<dbReference type="HOGENOM" id="CLU_641010_0_0_1"/>
<feature type="region of interest" description="Disordered" evidence="1">
    <location>
        <begin position="310"/>
        <end position="401"/>
    </location>
</feature>
<feature type="compositionally biased region" description="Low complexity" evidence="1">
    <location>
        <begin position="60"/>
        <end position="73"/>
    </location>
</feature>